<evidence type="ECO:0000256" key="8">
    <source>
        <dbReference type="ARBA" id="ARBA00023027"/>
    </source>
</evidence>
<evidence type="ECO:0000259" key="11">
    <source>
        <dbReference type="Pfam" id="PF01207"/>
    </source>
</evidence>
<dbReference type="Proteomes" id="UP000694872">
    <property type="component" value="Unplaced"/>
</dbReference>
<dbReference type="CDD" id="cd02801">
    <property type="entry name" value="DUS_like_FMN"/>
    <property type="match status" value="1"/>
</dbReference>
<organism evidence="12">
    <name type="scientific">Papilio xuthus</name>
    <name type="common">Asian swallowtail butterfly</name>
    <dbReference type="NCBI Taxonomy" id="66420"/>
    <lineage>
        <taxon>Eukaryota</taxon>
        <taxon>Metazoa</taxon>
        <taxon>Ecdysozoa</taxon>
        <taxon>Arthropoda</taxon>
        <taxon>Hexapoda</taxon>
        <taxon>Insecta</taxon>
        <taxon>Pterygota</taxon>
        <taxon>Neoptera</taxon>
        <taxon>Endopterygota</taxon>
        <taxon>Lepidoptera</taxon>
        <taxon>Glossata</taxon>
        <taxon>Ditrysia</taxon>
        <taxon>Papilionoidea</taxon>
        <taxon>Papilionidae</taxon>
        <taxon>Papilioninae</taxon>
        <taxon>Papilio</taxon>
    </lineage>
</organism>
<evidence type="ECO:0000313" key="12">
    <source>
        <dbReference type="RefSeq" id="XP_013177573.1"/>
    </source>
</evidence>
<keyword evidence="2" id="KW-0285">Flavoprotein</keyword>
<protein>
    <recommendedName>
        <fullName evidence="9">tRNA-dihydrouridine(20a/20b) synthase [NAD(P)+]</fullName>
    </recommendedName>
    <alternativeName>
        <fullName evidence="10">tRNA-dihydrouridine synthase 4</fullName>
    </alternativeName>
</protein>
<dbReference type="CTD" id="35179"/>
<dbReference type="GO" id="GO:0050660">
    <property type="term" value="F:flavin adenine dinucleotide binding"/>
    <property type="evidence" value="ECO:0007669"/>
    <property type="project" value="InterPro"/>
</dbReference>
<dbReference type="Pfam" id="PF01207">
    <property type="entry name" value="Dus"/>
    <property type="match status" value="1"/>
</dbReference>
<feature type="domain" description="DUS-like FMN-binding" evidence="11">
    <location>
        <begin position="24"/>
        <end position="291"/>
    </location>
</feature>
<dbReference type="GO" id="GO:0102267">
    <property type="term" value="F:tRNA-dihydrouridine20b synthase activity"/>
    <property type="evidence" value="ECO:0007669"/>
    <property type="project" value="UniProtKB-ARBA"/>
</dbReference>
<proteinExistence type="predicted"/>
<keyword evidence="8" id="KW-0520">NAD</keyword>
<name>A0AAJ6ZQY7_PAPXU</name>
<dbReference type="GO" id="GO:0006397">
    <property type="term" value="P:mRNA processing"/>
    <property type="evidence" value="ECO:0007669"/>
    <property type="project" value="UniProtKB-KW"/>
</dbReference>
<dbReference type="PROSITE" id="PS01136">
    <property type="entry name" value="UPF0034"/>
    <property type="match status" value="1"/>
</dbReference>
<keyword evidence="3" id="KW-0288">FMN</keyword>
<evidence type="ECO:0000256" key="3">
    <source>
        <dbReference type="ARBA" id="ARBA00022643"/>
    </source>
</evidence>
<dbReference type="PANTHER" id="PTHR11082:SF31">
    <property type="entry name" value="TRNA-DIHYDROURIDINE(20A_20B) SYNTHASE [NAD(P)+]-LIKE"/>
    <property type="match status" value="1"/>
</dbReference>
<accession>A0AAJ6ZQY7</accession>
<dbReference type="InterPro" id="IPR013785">
    <property type="entry name" value="Aldolase_TIM"/>
</dbReference>
<reference evidence="12" key="1">
    <citation type="submission" date="2025-08" db="UniProtKB">
        <authorList>
            <consortium name="RefSeq"/>
        </authorList>
    </citation>
    <scope>IDENTIFICATION</scope>
</reference>
<dbReference type="AlphaFoldDB" id="A0AAJ6ZQY7"/>
<dbReference type="GO" id="GO:0102266">
    <property type="term" value="F:tRNA-dihydrouridine20a synthase activity"/>
    <property type="evidence" value="ECO:0007669"/>
    <property type="project" value="UniProtKB-ARBA"/>
</dbReference>
<evidence type="ECO:0000256" key="2">
    <source>
        <dbReference type="ARBA" id="ARBA00022630"/>
    </source>
</evidence>
<evidence type="ECO:0000256" key="7">
    <source>
        <dbReference type="ARBA" id="ARBA00023002"/>
    </source>
</evidence>
<dbReference type="InterPro" id="IPR035587">
    <property type="entry name" value="DUS-like_FMN-bd"/>
</dbReference>
<dbReference type="FunFam" id="3.20.20.70:FF:000159">
    <property type="entry name" value="tRNA-dihydrouridine synthase 4"/>
    <property type="match status" value="1"/>
</dbReference>
<evidence type="ECO:0000256" key="9">
    <source>
        <dbReference type="ARBA" id="ARBA00071722"/>
    </source>
</evidence>
<sequence>MKVRNDISQLFTIAKANQNYLNVCAPMVRYSKVQFRTLVRSYDTDLTFTPMILADSFCQNAKARSNEFTTTVNDSPLIVQFAANDVNDFVDASKLLYPYADGVDLNCGCPQRWAMKDGYGCALLSKPEVIHELVKGIKNSLPANFSVSVKIRILDEQKKTISLCQQLEKCGVTFLTVHGRTPIQKSSENIDVHALRTVCESVTVPVVVNGGIKTLSDADYLYDQTNCNGVMAASGLLVNPALFSGAKTTPASCVKLWMDIKDKYKDKITFQCYHHHLVFMLEKVLTRKQKQVFNNLSTFESVDQFLITNSLPLCDWDVPVKCSIGDFIECEYADEITMKHSSKCRTCGRSICYCICSKYDCNTSSGNYFNSYVQNIDDLDYMDSNMFNET</sequence>
<gene>
    <name evidence="12" type="primary">LOC106125032</name>
</gene>
<keyword evidence="5" id="KW-0819">tRNA processing</keyword>
<dbReference type="RefSeq" id="XP_013177573.1">
    <property type="nucleotide sequence ID" value="XM_013322119.1"/>
</dbReference>
<evidence type="ECO:0000256" key="4">
    <source>
        <dbReference type="ARBA" id="ARBA00022664"/>
    </source>
</evidence>
<evidence type="ECO:0000256" key="1">
    <source>
        <dbReference type="ARBA" id="ARBA00001917"/>
    </source>
</evidence>
<dbReference type="SUPFAM" id="SSF51395">
    <property type="entry name" value="FMN-linked oxidoreductases"/>
    <property type="match status" value="1"/>
</dbReference>
<keyword evidence="6" id="KW-0521">NADP</keyword>
<evidence type="ECO:0000256" key="5">
    <source>
        <dbReference type="ARBA" id="ARBA00022694"/>
    </source>
</evidence>
<comment type="cofactor">
    <cofactor evidence="1">
        <name>FMN</name>
        <dbReference type="ChEBI" id="CHEBI:58210"/>
    </cofactor>
</comment>
<dbReference type="GeneID" id="106125032"/>
<dbReference type="KEGG" id="pxu:106125032"/>
<evidence type="ECO:0000256" key="6">
    <source>
        <dbReference type="ARBA" id="ARBA00022857"/>
    </source>
</evidence>
<evidence type="ECO:0000256" key="10">
    <source>
        <dbReference type="ARBA" id="ARBA00078338"/>
    </source>
</evidence>
<keyword evidence="7" id="KW-0560">Oxidoreductase</keyword>
<dbReference type="InterPro" id="IPR018517">
    <property type="entry name" value="tRNA_hU_synthase_CS"/>
</dbReference>
<dbReference type="PANTHER" id="PTHR11082">
    <property type="entry name" value="TRNA-DIHYDROURIDINE SYNTHASE"/>
    <property type="match status" value="1"/>
</dbReference>
<keyword evidence="4" id="KW-0507">mRNA processing</keyword>
<dbReference type="Gene3D" id="3.20.20.70">
    <property type="entry name" value="Aldolase class I"/>
    <property type="match status" value="1"/>
</dbReference>